<proteinExistence type="predicted"/>
<keyword evidence="2" id="KW-1185">Reference proteome</keyword>
<keyword evidence="1" id="KW-0808">Transferase</keyword>
<dbReference type="AlphaFoldDB" id="A0A4Q5MYL4"/>
<comment type="caution">
    <text evidence="1">The sequence shown here is derived from an EMBL/GenBank/DDBJ whole genome shotgun (WGS) entry which is preliminary data.</text>
</comment>
<gene>
    <name evidence="1" type="ORF">EUA98_11315</name>
</gene>
<dbReference type="InterPro" id="IPR014942">
    <property type="entry name" value="AbiEii"/>
</dbReference>
<evidence type="ECO:0000313" key="1">
    <source>
        <dbReference type="EMBL" id="RYV50892.1"/>
    </source>
</evidence>
<reference evidence="1 2" key="1">
    <citation type="submission" date="2019-01" db="EMBL/GenBank/DDBJ databases">
        <title>Novel species of Cellulomonas.</title>
        <authorList>
            <person name="Liu Q."/>
            <person name="Xin Y.-H."/>
        </authorList>
    </citation>
    <scope>NUCLEOTIDE SEQUENCE [LARGE SCALE GENOMIC DNA]</scope>
    <source>
        <strain evidence="1 2">HLT2-17</strain>
    </source>
</reference>
<organism evidence="1 2">
    <name type="scientific">Pengzhenrongella frigida</name>
    <dbReference type="NCBI Taxonomy" id="1259133"/>
    <lineage>
        <taxon>Bacteria</taxon>
        <taxon>Bacillati</taxon>
        <taxon>Actinomycetota</taxon>
        <taxon>Actinomycetes</taxon>
        <taxon>Micrococcales</taxon>
        <taxon>Pengzhenrongella</taxon>
    </lineage>
</organism>
<sequence>MTRGTPSGDAHLDLQNEARRTGRPTQELLQLYVLEGFLARLAVSEVRQSFVLKGGVLLAAFDSRRPTKDVDLAAIDLAGDTQTILELVRRVLVAEPPGDDGVEFVGDTATAEIIREDDEYSGVRVHIEAHLASAKLPFHVDVNEGDPIWPEPTTVAVPRLRGGDPIELPGYPMHMVHAEKIVTAIQRGIANTRWRDFGDIWSLSRRHPISASDLASAIGEVARHRKASIRPLAEVLDGYAELGQARWAAWRRRSNSARLPEQFASVLEEVVAFADPVLSGFVASETWNPNGGDWE</sequence>
<dbReference type="Pfam" id="PF08843">
    <property type="entry name" value="AbiEii"/>
    <property type="match status" value="1"/>
</dbReference>
<name>A0A4Q5MYL4_9MICO</name>
<accession>A0A4Q5MYL4</accession>
<dbReference type="EMBL" id="SDWW01000025">
    <property type="protein sequence ID" value="RYV50892.1"/>
    <property type="molecule type" value="Genomic_DNA"/>
</dbReference>
<dbReference type="GO" id="GO:0016740">
    <property type="term" value="F:transferase activity"/>
    <property type="evidence" value="ECO:0007669"/>
    <property type="project" value="UniProtKB-KW"/>
</dbReference>
<dbReference type="OrthoDB" id="4084402at2"/>
<evidence type="ECO:0000313" key="2">
    <source>
        <dbReference type="Proteomes" id="UP000293764"/>
    </source>
</evidence>
<protein>
    <submittedName>
        <fullName evidence="1">Nucleotidyl transferase AbiEii/AbiGii toxin family protein</fullName>
    </submittedName>
</protein>
<dbReference type="Proteomes" id="UP000293764">
    <property type="component" value="Unassembled WGS sequence"/>
</dbReference>